<comment type="caution">
    <text evidence="3">The sequence shown here is derived from an EMBL/GenBank/DDBJ whole genome shotgun (WGS) entry which is preliminary data.</text>
</comment>
<dbReference type="InterPro" id="IPR036047">
    <property type="entry name" value="F-box-like_dom_sf"/>
</dbReference>
<gene>
    <name evidence="3" type="ORF">HU200_038507</name>
</gene>
<feature type="compositionally biased region" description="Low complexity" evidence="1">
    <location>
        <begin position="663"/>
        <end position="674"/>
    </location>
</feature>
<dbReference type="Gene3D" id="1.20.1280.50">
    <property type="match status" value="1"/>
</dbReference>
<feature type="region of interest" description="Disordered" evidence="1">
    <location>
        <begin position="663"/>
        <end position="704"/>
    </location>
</feature>
<dbReference type="SUPFAM" id="SSF81383">
    <property type="entry name" value="F-box domain"/>
    <property type="match status" value="1"/>
</dbReference>
<reference evidence="3" key="1">
    <citation type="submission" date="2020-07" db="EMBL/GenBank/DDBJ databases">
        <title>Genome sequence and genetic diversity analysis of an under-domesticated orphan crop, white fonio (Digitaria exilis).</title>
        <authorList>
            <person name="Bennetzen J.L."/>
            <person name="Chen S."/>
            <person name="Ma X."/>
            <person name="Wang X."/>
            <person name="Yssel A.E.J."/>
            <person name="Chaluvadi S.R."/>
            <person name="Johnson M."/>
            <person name="Gangashetty P."/>
            <person name="Hamidou F."/>
            <person name="Sanogo M.D."/>
            <person name="Zwaenepoel A."/>
            <person name="Wallace J."/>
            <person name="Van De Peer Y."/>
            <person name="Van Deynze A."/>
        </authorList>
    </citation>
    <scope>NUCLEOTIDE SEQUENCE</scope>
    <source>
        <tissue evidence="3">Leaves</tissue>
    </source>
</reference>
<dbReference type="AlphaFoldDB" id="A0A835BCF0"/>
<dbReference type="PANTHER" id="PTHR36140:SF9">
    <property type="entry name" value="F-BOX DOMAIN CONTAINING PROTEIN"/>
    <property type="match status" value="1"/>
</dbReference>
<organism evidence="3 4">
    <name type="scientific">Digitaria exilis</name>
    <dbReference type="NCBI Taxonomy" id="1010633"/>
    <lineage>
        <taxon>Eukaryota</taxon>
        <taxon>Viridiplantae</taxon>
        <taxon>Streptophyta</taxon>
        <taxon>Embryophyta</taxon>
        <taxon>Tracheophyta</taxon>
        <taxon>Spermatophyta</taxon>
        <taxon>Magnoliopsida</taxon>
        <taxon>Liliopsida</taxon>
        <taxon>Poales</taxon>
        <taxon>Poaceae</taxon>
        <taxon>PACMAD clade</taxon>
        <taxon>Panicoideae</taxon>
        <taxon>Panicodae</taxon>
        <taxon>Paniceae</taxon>
        <taxon>Anthephorinae</taxon>
        <taxon>Digitaria</taxon>
    </lineage>
</organism>
<evidence type="ECO:0000313" key="3">
    <source>
        <dbReference type="EMBL" id="KAF8694055.1"/>
    </source>
</evidence>
<name>A0A835BCF0_9POAL</name>
<feature type="domain" description="F-box" evidence="2">
    <location>
        <begin position="32"/>
        <end position="70"/>
    </location>
</feature>
<evidence type="ECO:0000259" key="2">
    <source>
        <dbReference type="Pfam" id="PF12937"/>
    </source>
</evidence>
<dbReference type="Proteomes" id="UP000636709">
    <property type="component" value="Unassembled WGS sequence"/>
</dbReference>
<proteinExistence type="predicted"/>
<protein>
    <recommendedName>
        <fullName evidence="2">F-box domain-containing protein</fullName>
    </recommendedName>
</protein>
<dbReference type="InterPro" id="IPR001810">
    <property type="entry name" value="F-box_dom"/>
</dbReference>
<dbReference type="EMBL" id="JACEFO010001915">
    <property type="protein sequence ID" value="KAF8694055.1"/>
    <property type="molecule type" value="Genomic_DNA"/>
</dbReference>
<keyword evidence="4" id="KW-1185">Reference proteome</keyword>
<evidence type="ECO:0000256" key="1">
    <source>
        <dbReference type="SAM" id="MobiDB-lite"/>
    </source>
</evidence>
<dbReference type="OrthoDB" id="591399at2759"/>
<feature type="region of interest" description="Disordered" evidence="1">
    <location>
        <begin position="529"/>
        <end position="553"/>
    </location>
</feature>
<feature type="compositionally biased region" description="Polar residues" evidence="1">
    <location>
        <begin position="675"/>
        <end position="700"/>
    </location>
</feature>
<sequence length="854" mass="92938">MRVGAGPSPTMPYTTDSWLSRRRGHLADGTVLPDDVLAAVFVRLTDAADVLRCAATCKRWCRVVAKDAAIHARLLPPELARRRAFFGVFSQQALPDPVPGVADAAYHRKRKRVSGSSSVGHISSPCGLIPASAAAYWLFGFRSPYSIPLSNGGRHSALLEHSRPVAARTGWVVLSFLDLCVFNPMTGEIFMLPSLSGEARPRCYACALLTRDDVDEPLPTSTTVFFRVLIIYNRYRFTAFRAFSSETSRWGTEVARSAHPKIDNSVVLRGVAYWPLRHSALAVWLDGPEPCEITMPPWGIPADQPQSLRLLGQQKLCFIDVLPPAGLPCRTIFLLTSVLSTVDGQDTNMLKWVMLHGRLYIPEMMVCSSDDFKLRWFCEKSGVILFTIGEETTHKIQKVVDGTGCSSWRNCGSWRNVVGYEMDAAGYLASLWGDAMAGADAVNSVRGVELGRMRWQRSDADARERMWWPAWVDVTVAGGVELRVGRRSRAQMRGGGRSSGRAMSHVEEETHLWVVALGQLCPRTAAAATWPARGDDPGRPANPSAVMSRPPAHAPDPLYRPIAHCTSRFAMARGHAIMASRAPPLAAGAHVVQSLSAAGFPPTTRQGPLLRIFAHPRNDPPRPTPPHALFELGGASMALPAPFRLALSSSSLQTITNTLPFSFSSRSLPPSSTSGRVEQSSSSRAANRNPPTLDGNQSFSPPLGHFHRKLHLHVEPYTPVIPVAAKLHDELRLRPVNLTRLSAPRLDPRSWLSTSPEQAAPLLTVDEPCRFATVLETYPKRLAVSPSSFSPTSPASVRLASEPRDLVQGALADGTYNLIPANEEEAPEGGADVIVIDPESGAGVAQEGKPRSIT</sequence>
<evidence type="ECO:0000313" key="4">
    <source>
        <dbReference type="Proteomes" id="UP000636709"/>
    </source>
</evidence>
<dbReference type="PANTHER" id="PTHR36140">
    <property type="entry name" value="F-BOX DOMAIN-CONTAINING PROTEIN-RELATED"/>
    <property type="match status" value="1"/>
</dbReference>
<dbReference type="Pfam" id="PF12937">
    <property type="entry name" value="F-box-like"/>
    <property type="match status" value="1"/>
</dbReference>
<accession>A0A835BCF0</accession>